<keyword evidence="2" id="KW-1133">Transmembrane helix</keyword>
<feature type="compositionally biased region" description="Low complexity" evidence="1">
    <location>
        <begin position="218"/>
        <end position="233"/>
    </location>
</feature>
<evidence type="ECO:0000256" key="1">
    <source>
        <dbReference type="SAM" id="MobiDB-lite"/>
    </source>
</evidence>
<feature type="transmembrane region" description="Helical" evidence="2">
    <location>
        <begin position="88"/>
        <end position="112"/>
    </location>
</feature>
<sequence>MLDLIWLGLLIVGMAVAAATGRVDRVTEAVMASSQVAVETVIGFLGVTSLWLGIMKIAEEAGLVATLARWIQPVMRRLFPGIPPGDPALGAVVMSVSANILGVGPAATPLGLKAMQELQRINPHKHAASDAMVTFLAMTTSGITLVPATVIAVRAAAGSAHPAEIVGPTLVASTVATVTALVADRLLRPLAPVPPPPGPDTTAALPAGNGPPGGPGGAAAPAASGPAATAGNRAAGGGAVREGGPPPGGGATALVAAAVEGPRRPAEPPASGRQARQGSRPPVPPARRGGNPARRRRAGRDRHRATAMAGAG</sequence>
<keyword evidence="2" id="KW-0812">Transmembrane</keyword>
<evidence type="ECO:0000259" key="3">
    <source>
        <dbReference type="Pfam" id="PF07670"/>
    </source>
</evidence>
<feature type="region of interest" description="Disordered" evidence="1">
    <location>
        <begin position="191"/>
        <end position="312"/>
    </location>
</feature>
<dbReference type="RefSeq" id="WP_013495543.1">
    <property type="nucleotide sequence ID" value="NC_014831.1"/>
</dbReference>
<keyword evidence="2" id="KW-0472">Membrane</keyword>
<dbReference type="InterPro" id="IPR011642">
    <property type="entry name" value="Gate_dom"/>
</dbReference>
<feature type="transmembrane region" description="Helical" evidence="2">
    <location>
        <begin position="133"/>
        <end position="153"/>
    </location>
</feature>
<dbReference type="Proteomes" id="UP000008915">
    <property type="component" value="Chromosome"/>
</dbReference>
<protein>
    <submittedName>
        <fullName evidence="4">Nucleoside recognition domain protein</fullName>
    </submittedName>
</protein>
<gene>
    <name evidence="4" type="ordered locus">Tmar_1125</name>
</gene>
<dbReference type="eggNOG" id="COG2715">
    <property type="taxonomic scope" value="Bacteria"/>
</dbReference>
<dbReference type="KEGG" id="tmr:Tmar_1125"/>
<feature type="compositionally biased region" description="Basic residues" evidence="1">
    <location>
        <begin position="293"/>
        <end position="305"/>
    </location>
</feature>
<proteinExistence type="predicted"/>
<reference evidence="4 5" key="1">
    <citation type="journal article" date="2010" name="Stand. Genomic Sci.">
        <title>Complete genome sequence of Thermaerobacter marianensis type strain (7p75a).</title>
        <authorList>
            <person name="Han C."/>
            <person name="Gu W."/>
            <person name="Zhang X."/>
            <person name="Lapidus A."/>
            <person name="Nolan M."/>
            <person name="Copeland A."/>
            <person name="Lucas S."/>
            <person name="Del Rio T.G."/>
            <person name="Tice H."/>
            <person name="Cheng J.F."/>
            <person name="Tapia R."/>
            <person name="Goodwin L."/>
            <person name="Pitluck S."/>
            <person name="Pagani I."/>
            <person name="Ivanova N."/>
            <person name="Mavromatis K."/>
            <person name="Mikhailova N."/>
            <person name="Pati A."/>
            <person name="Chen A."/>
            <person name="Palaniappan K."/>
            <person name="Land M."/>
            <person name="Hauser L."/>
            <person name="Chang Y.J."/>
            <person name="Jeffries C.D."/>
            <person name="Schneider S."/>
            <person name="Rohde M."/>
            <person name="Goker M."/>
            <person name="Pukall R."/>
            <person name="Woyke T."/>
            <person name="Bristow J."/>
            <person name="Eisen J.A."/>
            <person name="Markowitz V."/>
            <person name="Hugenholtz P."/>
            <person name="Kyrpides N.C."/>
            <person name="Klenk H.P."/>
            <person name="Detter J.C."/>
        </authorList>
    </citation>
    <scope>NUCLEOTIDE SEQUENCE [LARGE SCALE GENOMIC DNA]</scope>
    <source>
        <strain evidence="5">ATCC 700841 / DSM 12885 / JCM 10246 / 7p75a</strain>
    </source>
</reference>
<organism evidence="4 5">
    <name type="scientific">Thermaerobacter marianensis (strain ATCC 700841 / DSM 12885 / JCM 10246 / 7p75a)</name>
    <dbReference type="NCBI Taxonomy" id="644966"/>
    <lineage>
        <taxon>Bacteria</taxon>
        <taxon>Bacillati</taxon>
        <taxon>Bacillota</taxon>
        <taxon>Clostridia</taxon>
        <taxon>Eubacteriales</taxon>
        <taxon>Clostridiales Family XVII. Incertae Sedis</taxon>
        <taxon>Thermaerobacter</taxon>
    </lineage>
</organism>
<accession>E6SKN0</accession>
<reference evidence="5" key="2">
    <citation type="journal article" date="2010" name="Stand. Genomic Sci.">
        <title>Complete genome sequence of Thermaerobacter marianensis type strain (7p75aT).</title>
        <authorList>
            <person name="Han C."/>
            <person name="Gu W."/>
            <person name="Zhang X."/>
            <person name="Lapidus A."/>
            <person name="Nolan M."/>
            <person name="Copeland A."/>
            <person name="Lucas S."/>
            <person name="Glavina Del Rio T."/>
            <person name="Tice H."/>
            <person name="Cheng J."/>
            <person name="Tapia R."/>
            <person name="Goodwin L."/>
            <person name="Pitluck S."/>
            <person name="Pagani I."/>
            <person name="Ivanova N."/>
            <person name="Mavromatis K."/>
            <person name="Mikhailova N."/>
            <person name="Pati A."/>
            <person name="Chen A."/>
            <person name="Palaniappan K."/>
            <person name="Land M."/>
            <person name="Hauser L."/>
            <person name="Chang Y."/>
            <person name="Jeffries C."/>
            <person name="Schneider S."/>
            <person name="Rohde M."/>
            <person name="Goker M."/>
            <person name="Pukall R."/>
            <person name="Woyke T."/>
            <person name="Bristow J."/>
            <person name="Eisen J."/>
            <person name="Markowitz V."/>
            <person name="Hugenholtz P."/>
            <person name="Kyrpides N."/>
            <person name="Klenk H."/>
            <person name="Detter J."/>
        </authorList>
    </citation>
    <scope>NUCLEOTIDE SEQUENCE [LARGE SCALE GENOMIC DNA]</scope>
    <source>
        <strain evidence="5">ATCC 700841 / DSM 12885 / JCM 10246 / 7p75a</strain>
    </source>
</reference>
<evidence type="ECO:0000313" key="5">
    <source>
        <dbReference type="Proteomes" id="UP000008915"/>
    </source>
</evidence>
<evidence type="ECO:0000313" key="4">
    <source>
        <dbReference type="EMBL" id="ADU51238.1"/>
    </source>
</evidence>
<name>E6SKN0_THEM7</name>
<dbReference type="AlphaFoldDB" id="E6SKN0"/>
<evidence type="ECO:0000256" key="2">
    <source>
        <dbReference type="SAM" id="Phobius"/>
    </source>
</evidence>
<keyword evidence="5" id="KW-1185">Reference proteome</keyword>
<feature type="domain" description="Nucleoside transporter/FeoB GTPase Gate" evidence="3">
    <location>
        <begin position="42"/>
        <end position="151"/>
    </location>
</feature>
<dbReference type="EMBL" id="CP002344">
    <property type="protein sequence ID" value="ADU51238.1"/>
    <property type="molecule type" value="Genomic_DNA"/>
</dbReference>
<dbReference type="Pfam" id="PF07670">
    <property type="entry name" value="Gate"/>
    <property type="match status" value="1"/>
</dbReference>
<dbReference type="STRING" id="644966.Tmar_1125"/>
<dbReference type="HOGENOM" id="CLU_891197_0_0_9"/>